<dbReference type="Pfam" id="PF00106">
    <property type="entry name" value="adh_short"/>
    <property type="match status" value="1"/>
</dbReference>
<name>B8C050_THAPS</name>
<feature type="non-terminal residue" evidence="5">
    <location>
        <position position="1"/>
    </location>
</feature>
<dbReference type="SUPFAM" id="SSF51735">
    <property type="entry name" value="NAD(P)-binding Rossmann-fold domains"/>
    <property type="match status" value="1"/>
</dbReference>
<evidence type="ECO:0000313" key="6">
    <source>
        <dbReference type="Proteomes" id="UP000001449"/>
    </source>
</evidence>
<feature type="domain" description="Ketoreductase" evidence="4">
    <location>
        <begin position="2"/>
        <end position="180"/>
    </location>
</feature>
<dbReference type="CDD" id="cd05233">
    <property type="entry name" value="SDR_c"/>
    <property type="match status" value="1"/>
</dbReference>
<dbReference type="GeneID" id="7451939"/>
<evidence type="ECO:0000313" key="5">
    <source>
        <dbReference type="EMBL" id="EED92999.1"/>
    </source>
</evidence>
<reference evidence="5 6" key="2">
    <citation type="journal article" date="2008" name="Nature">
        <title>The Phaeodactylum genome reveals the evolutionary history of diatom genomes.</title>
        <authorList>
            <person name="Bowler C."/>
            <person name="Allen A.E."/>
            <person name="Badger J.H."/>
            <person name="Grimwood J."/>
            <person name="Jabbari K."/>
            <person name="Kuo A."/>
            <person name="Maheswari U."/>
            <person name="Martens C."/>
            <person name="Maumus F."/>
            <person name="Otillar R.P."/>
            <person name="Rayko E."/>
            <person name="Salamov A."/>
            <person name="Vandepoele K."/>
            <person name="Beszteri B."/>
            <person name="Gruber A."/>
            <person name="Heijde M."/>
            <person name="Katinka M."/>
            <person name="Mock T."/>
            <person name="Valentin K."/>
            <person name="Verret F."/>
            <person name="Berges J.A."/>
            <person name="Brownlee C."/>
            <person name="Cadoret J.P."/>
            <person name="Chiovitti A."/>
            <person name="Choi C.J."/>
            <person name="Coesel S."/>
            <person name="De Martino A."/>
            <person name="Detter J.C."/>
            <person name="Durkin C."/>
            <person name="Falciatore A."/>
            <person name="Fournet J."/>
            <person name="Haruta M."/>
            <person name="Huysman M.J."/>
            <person name="Jenkins B.D."/>
            <person name="Jiroutova K."/>
            <person name="Jorgensen R.E."/>
            <person name="Joubert Y."/>
            <person name="Kaplan A."/>
            <person name="Kroger N."/>
            <person name="Kroth P.G."/>
            <person name="La Roche J."/>
            <person name="Lindquist E."/>
            <person name="Lommer M."/>
            <person name="Martin-Jezequel V."/>
            <person name="Lopez P.J."/>
            <person name="Lucas S."/>
            <person name="Mangogna M."/>
            <person name="McGinnis K."/>
            <person name="Medlin L.K."/>
            <person name="Montsant A."/>
            <person name="Oudot-Le Secq M.P."/>
            <person name="Napoli C."/>
            <person name="Obornik M."/>
            <person name="Parker M.S."/>
            <person name="Petit J.L."/>
            <person name="Porcel B.M."/>
            <person name="Poulsen N."/>
            <person name="Robison M."/>
            <person name="Rychlewski L."/>
            <person name="Rynearson T.A."/>
            <person name="Schmutz J."/>
            <person name="Shapiro H."/>
            <person name="Siaut M."/>
            <person name="Stanley M."/>
            <person name="Sussman M.R."/>
            <person name="Taylor A.R."/>
            <person name="Vardi A."/>
            <person name="von Dassow P."/>
            <person name="Vyverman W."/>
            <person name="Willis A."/>
            <person name="Wyrwicz L.S."/>
            <person name="Rokhsar D.S."/>
            <person name="Weissenbach J."/>
            <person name="Armbrust E.V."/>
            <person name="Green B.R."/>
            <person name="Van de Peer Y."/>
            <person name="Grigoriev I.V."/>
        </authorList>
    </citation>
    <scope>NUCLEOTIDE SEQUENCE [LARGE SCALE GENOMIC DNA]</scope>
    <source>
        <strain evidence="5 6">CCMP1335</strain>
    </source>
</reference>
<dbReference type="PRINTS" id="PR00081">
    <property type="entry name" value="GDHRDH"/>
</dbReference>
<reference evidence="5 6" key="1">
    <citation type="journal article" date="2004" name="Science">
        <title>The genome of the diatom Thalassiosira pseudonana: ecology, evolution, and metabolism.</title>
        <authorList>
            <person name="Armbrust E.V."/>
            <person name="Berges J.A."/>
            <person name="Bowler C."/>
            <person name="Green B.R."/>
            <person name="Martinez D."/>
            <person name="Putnam N.H."/>
            <person name="Zhou S."/>
            <person name="Allen A.E."/>
            <person name="Apt K.E."/>
            <person name="Bechner M."/>
            <person name="Brzezinski M.A."/>
            <person name="Chaal B.K."/>
            <person name="Chiovitti A."/>
            <person name="Davis A.K."/>
            <person name="Demarest M.S."/>
            <person name="Detter J.C."/>
            <person name="Glavina T."/>
            <person name="Goodstein D."/>
            <person name="Hadi M.Z."/>
            <person name="Hellsten U."/>
            <person name="Hildebrand M."/>
            <person name="Jenkins B.D."/>
            <person name="Jurka J."/>
            <person name="Kapitonov V.V."/>
            <person name="Kroger N."/>
            <person name="Lau W.W."/>
            <person name="Lane T.W."/>
            <person name="Larimer F.W."/>
            <person name="Lippmeier J.C."/>
            <person name="Lucas S."/>
            <person name="Medina M."/>
            <person name="Montsant A."/>
            <person name="Obornik M."/>
            <person name="Parker M.S."/>
            <person name="Palenik B."/>
            <person name="Pazour G.J."/>
            <person name="Richardson P.M."/>
            <person name="Rynearson T.A."/>
            <person name="Saito M.A."/>
            <person name="Schwartz D.C."/>
            <person name="Thamatrakoln K."/>
            <person name="Valentin K."/>
            <person name="Vardi A."/>
            <person name="Wilkerson F.P."/>
            <person name="Rokhsar D.S."/>
        </authorList>
    </citation>
    <scope>NUCLEOTIDE SEQUENCE [LARGE SCALE GENOMIC DNA]</scope>
    <source>
        <strain evidence="5 6">CCMP1335</strain>
    </source>
</reference>
<dbReference type="PANTHER" id="PTHR43669:SF12">
    <property type="entry name" value="BLR5618 PROTEIN"/>
    <property type="match status" value="1"/>
</dbReference>
<dbReference type="AlphaFoldDB" id="B8C050"/>
<dbReference type="STRING" id="35128.B8C050"/>
<organism evidence="5 6">
    <name type="scientific">Thalassiosira pseudonana</name>
    <name type="common">Marine diatom</name>
    <name type="synonym">Cyclotella nana</name>
    <dbReference type="NCBI Taxonomy" id="35128"/>
    <lineage>
        <taxon>Eukaryota</taxon>
        <taxon>Sar</taxon>
        <taxon>Stramenopiles</taxon>
        <taxon>Ochrophyta</taxon>
        <taxon>Bacillariophyta</taxon>
        <taxon>Coscinodiscophyceae</taxon>
        <taxon>Thalassiosirophycidae</taxon>
        <taxon>Thalassiosirales</taxon>
        <taxon>Thalassiosiraceae</taxon>
        <taxon>Thalassiosira</taxon>
    </lineage>
</organism>
<dbReference type="HOGENOM" id="CLU_010194_2_10_1"/>
<dbReference type="GO" id="GO:0016491">
    <property type="term" value="F:oxidoreductase activity"/>
    <property type="evidence" value="ECO:0007669"/>
    <property type="project" value="UniProtKB-KW"/>
</dbReference>
<dbReference type="RefSeq" id="XP_002289462.1">
    <property type="nucleotide sequence ID" value="XM_002289426.1"/>
</dbReference>
<comment type="similarity">
    <text evidence="1 3">Belongs to the short-chain dehydrogenases/reductases (SDR) family.</text>
</comment>
<evidence type="ECO:0000256" key="1">
    <source>
        <dbReference type="ARBA" id="ARBA00006484"/>
    </source>
</evidence>
<dbReference type="InterPro" id="IPR020904">
    <property type="entry name" value="Sc_DH/Rdtase_CS"/>
</dbReference>
<dbReference type="KEGG" id="tps:THAPSDRAFT_262272"/>
<dbReference type="InterPro" id="IPR057326">
    <property type="entry name" value="KR_dom"/>
</dbReference>
<keyword evidence="2" id="KW-0560">Oxidoreductase</keyword>
<keyword evidence="6" id="KW-1185">Reference proteome</keyword>
<dbReference type="Proteomes" id="UP000001449">
    <property type="component" value="Chromosome 4"/>
</dbReference>
<proteinExistence type="inferred from homology"/>
<dbReference type="SMART" id="SM00822">
    <property type="entry name" value="PKS_KR"/>
    <property type="match status" value="1"/>
</dbReference>
<dbReference type="InParanoid" id="B8C050"/>
<dbReference type="EMBL" id="CM000641">
    <property type="protein sequence ID" value="EED92999.1"/>
    <property type="molecule type" value="Genomic_DNA"/>
</dbReference>
<gene>
    <name evidence="5" type="ORF">THAPSDRAFT_262272</name>
</gene>
<dbReference type="InterPro" id="IPR002347">
    <property type="entry name" value="SDR_fam"/>
</dbReference>
<sequence length="255" mass="26999">RIVALISGGGSGIGRAVAVRLAKGGWVGVVLAGRRADPLNETKELCVDAAIEAGIEIDVLAVQTDVTKERDVQSLMETVTTHFNRVDLLFNNAGINMQPTSVEQIEDNDFERIISTNLTACWRMAKVTMQLMATQQPQGGRIINNGSISATSPRPGSAPYTASKHAVLGLTKSIALDGRRLNVTCGQVDFGNVQSDLTKCMGTGMPQANGTMMPEPVFSVVDAANTVHAMAALPLEANILNMTVMASSMPYVGRG</sequence>
<evidence type="ECO:0000259" key="4">
    <source>
        <dbReference type="SMART" id="SM00822"/>
    </source>
</evidence>
<dbReference type="PRINTS" id="PR00080">
    <property type="entry name" value="SDRFAMILY"/>
</dbReference>
<accession>B8C050</accession>
<dbReference type="PaxDb" id="35128-Thaps262272"/>
<feature type="non-terminal residue" evidence="5">
    <location>
        <position position="255"/>
    </location>
</feature>
<dbReference type="InterPro" id="IPR036291">
    <property type="entry name" value="NAD(P)-bd_dom_sf"/>
</dbReference>
<evidence type="ECO:0000256" key="3">
    <source>
        <dbReference type="RuleBase" id="RU000363"/>
    </source>
</evidence>
<dbReference type="eggNOG" id="KOG1205">
    <property type="taxonomic scope" value="Eukaryota"/>
</dbReference>
<evidence type="ECO:0000256" key="2">
    <source>
        <dbReference type="ARBA" id="ARBA00023002"/>
    </source>
</evidence>
<dbReference type="Gene3D" id="3.40.50.720">
    <property type="entry name" value="NAD(P)-binding Rossmann-like Domain"/>
    <property type="match status" value="1"/>
</dbReference>
<dbReference type="PROSITE" id="PS00061">
    <property type="entry name" value="ADH_SHORT"/>
    <property type="match status" value="1"/>
</dbReference>
<protein>
    <submittedName>
        <fullName evidence="5">Oxidoreductase</fullName>
    </submittedName>
</protein>
<dbReference type="PANTHER" id="PTHR43669">
    <property type="entry name" value="5-KETO-D-GLUCONATE 5-REDUCTASE"/>
    <property type="match status" value="1"/>
</dbReference>
<dbReference type="OMA" id="SCGQIDI"/>